<proteinExistence type="predicted"/>
<gene>
    <name evidence="1" type="ORF">PAHAL_9G037800</name>
</gene>
<reference evidence="1" key="1">
    <citation type="submission" date="2018-04" db="EMBL/GenBank/DDBJ databases">
        <title>WGS assembly of Panicum hallii.</title>
        <authorList>
            <person name="Lovell J."/>
            <person name="Jenkins J."/>
            <person name="Lowry D."/>
            <person name="Mamidi S."/>
            <person name="Sreedasyam A."/>
            <person name="Weng X."/>
            <person name="Barry K."/>
            <person name="Bonette J."/>
            <person name="Campitelli B."/>
            <person name="Daum C."/>
            <person name="Gordon S."/>
            <person name="Gould B."/>
            <person name="Lipzen A."/>
            <person name="Macqueen A."/>
            <person name="Palacio-Mejia J."/>
            <person name="Plott C."/>
            <person name="Shakirov E."/>
            <person name="Shu S."/>
            <person name="Yoshinaga Y."/>
            <person name="Zane M."/>
            <person name="Rokhsar D."/>
            <person name="Grimwood J."/>
            <person name="Schmutz J."/>
            <person name="Juenger T."/>
        </authorList>
    </citation>
    <scope>NUCLEOTIDE SEQUENCE [LARGE SCALE GENOMIC DNA]</scope>
    <source>
        <strain evidence="1">FIL2</strain>
    </source>
</reference>
<sequence length="62" mass="7002">MLLQQSDASDELELEIFLQVASKLDLTSSKAILRRHALVLRSLLSDVSSDGKLWIRWTSSTE</sequence>
<dbReference type="EMBL" id="CM008054">
    <property type="protein sequence ID" value="PVH31014.1"/>
    <property type="molecule type" value="Genomic_DNA"/>
</dbReference>
<organism evidence="1">
    <name type="scientific">Panicum hallii</name>
    <dbReference type="NCBI Taxonomy" id="206008"/>
    <lineage>
        <taxon>Eukaryota</taxon>
        <taxon>Viridiplantae</taxon>
        <taxon>Streptophyta</taxon>
        <taxon>Embryophyta</taxon>
        <taxon>Tracheophyta</taxon>
        <taxon>Spermatophyta</taxon>
        <taxon>Magnoliopsida</taxon>
        <taxon>Liliopsida</taxon>
        <taxon>Poales</taxon>
        <taxon>Poaceae</taxon>
        <taxon>PACMAD clade</taxon>
        <taxon>Panicoideae</taxon>
        <taxon>Panicodae</taxon>
        <taxon>Paniceae</taxon>
        <taxon>Panicinae</taxon>
        <taxon>Panicum</taxon>
        <taxon>Panicum sect. Panicum</taxon>
    </lineage>
</organism>
<dbReference type="Proteomes" id="UP000243499">
    <property type="component" value="Chromosome 9"/>
</dbReference>
<evidence type="ECO:0000313" key="1">
    <source>
        <dbReference type="EMBL" id="PVH31014.1"/>
    </source>
</evidence>
<protein>
    <submittedName>
        <fullName evidence="1">Uncharacterized protein</fullName>
    </submittedName>
</protein>
<accession>A0A2T8I007</accession>
<name>A0A2T8I007_9POAL</name>
<dbReference type="Gramene" id="PVH31014">
    <property type="protein sequence ID" value="PVH31014"/>
    <property type="gene ID" value="PAHAL_9G037800"/>
</dbReference>
<dbReference type="AlphaFoldDB" id="A0A2T8I007"/>